<dbReference type="Pfam" id="PF01207">
    <property type="entry name" value="Dus"/>
    <property type="match status" value="1"/>
</dbReference>
<feature type="compositionally biased region" description="Basic and acidic residues" evidence="1">
    <location>
        <begin position="71"/>
        <end position="80"/>
    </location>
</feature>
<evidence type="ECO:0000256" key="1">
    <source>
        <dbReference type="SAM" id="MobiDB-lite"/>
    </source>
</evidence>
<organism evidence="3">
    <name type="scientific">marine metagenome</name>
    <dbReference type="NCBI Taxonomy" id="408172"/>
    <lineage>
        <taxon>unclassified sequences</taxon>
        <taxon>metagenomes</taxon>
        <taxon>ecological metagenomes</taxon>
    </lineage>
</organism>
<dbReference type="AlphaFoldDB" id="A0A382YTB4"/>
<dbReference type="InterPro" id="IPR035587">
    <property type="entry name" value="DUS-like_FMN-bd"/>
</dbReference>
<reference evidence="3" key="1">
    <citation type="submission" date="2018-05" db="EMBL/GenBank/DDBJ databases">
        <authorList>
            <person name="Lanie J.A."/>
            <person name="Ng W.-L."/>
            <person name="Kazmierczak K.M."/>
            <person name="Andrzejewski T.M."/>
            <person name="Davidsen T.M."/>
            <person name="Wayne K.J."/>
            <person name="Tettelin H."/>
            <person name="Glass J.I."/>
            <person name="Rusch D."/>
            <person name="Podicherti R."/>
            <person name="Tsui H.-C.T."/>
            <person name="Winkler M.E."/>
        </authorList>
    </citation>
    <scope>NUCLEOTIDE SEQUENCE</scope>
</reference>
<evidence type="ECO:0000313" key="3">
    <source>
        <dbReference type="EMBL" id="SVD86075.1"/>
    </source>
</evidence>
<feature type="region of interest" description="Disordered" evidence="1">
    <location>
        <begin position="56"/>
        <end position="80"/>
    </location>
</feature>
<dbReference type="Gene3D" id="3.20.20.70">
    <property type="entry name" value="Aldolase class I"/>
    <property type="match status" value="1"/>
</dbReference>
<dbReference type="EMBL" id="UINC01178097">
    <property type="protein sequence ID" value="SVD86075.1"/>
    <property type="molecule type" value="Genomic_DNA"/>
</dbReference>
<protein>
    <recommendedName>
        <fullName evidence="2">DUS-like FMN-binding domain-containing protein</fullName>
    </recommendedName>
</protein>
<dbReference type="InterPro" id="IPR013785">
    <property type="entry name" value="Aldolase_TIM"/>
</dbReference>
<sequence>MPGTACIDDIPSGMAIGKIALQGRVIAAPMAGVSDQPYRSLARRFGAALAVSEMVSASPQLRHSRKSRQRTTHDGEMGPV</sequence>
<dbReference type="SUPFAM" id="SSF51395">
    <property type="entry name" value="FMN-linked oxidoreductases"/>
    <property type="match status" value="1"/>
</dbReference>
<proteinExistence type="predicted"/>
<feature type="domain" description="DUS-like FMN-binding" evidence="2">
    <location>
        <begin position="27"/>
        <end position="77"/>
    </location>
</feature>
<accession>A0A382YTB4</accession>
<gene>
    <name evidence="3" type="ORF">METZ01_LOCUS438929</name>
</gene>
<feature type="non-terminal residue" evidence="3">
    <location>
        <position position="80"/>
    </location>
</feature>
<name>A0A382YTB4_9ZZZZ</name>
<evidence type="ECO:0000259" key="2">
    <source>
        <dbReference type="Pfam" id="PF01207"/>
    </source>
</evidence>